<organism evidence="1 2">
    <name type="scientific">Candidatus Acidulodesulfobacterium ferriphilum</name>
    <dbReference type="NCBI Taxonomy" id="2597223"/>
    <lineage>
        <taxon>Bacteria</taxon>
        <taxon>Deltaproteobacteria</taxon>
        <taxon>Candidatus Acidulodesulfobacterales</taxon>
        <taxon>Candidatus Acidulodesulfobacterium</taxon>
    </lineage>
</organism>
<dbReference type="Proteomes" id="UP000320813">
    <property type="component" value="Unassembled WGS sequence"/>
</dbReference>
<name>A0A519BCI6_9DELT</name>
<evidence type="ECO:0000313" key="2">
    <source>
        <dbReference type="Proteomes" id="UP000320813"/>
    </source>
</evidence>
<proteinExistence type="predicted"/>
<protein>
    <submittedName>
        <fullName evidence="1">Uncharacterized protein</fullName>
    </submittedName>
</protein>
<comment type="caution">
    <text evidence="1">The sequence shown here is derived from an EMBL/GenBank/DDBJ whole genome shotgun (WGS) entry which is preliminary data.</text>
</comment>
<accession>A0A519BCI6</accession>
<dbReference type="EMBL" id="SGBD01000001">
    <property type="protein sequence ID" value="RZD14937.1"/>
    <property type="molecule type" value="Genomic_DNA"/>
</dbReference>
<dbReference type="AlphaFoldDB" id="A0A519BCI6"/>
<evidence type="ECO:0000313" key="1">
    <source>
        <dbReference type="EMBL" id="RZD14937.1"/>
    </source>
</evidence>
<sequence length="269" mass="31195">MNDCENVLKTKLQTGRSRLDRENKSQLKEKRLKRLNEAISFKSGTRENPQEHVISVLPNNIEVYFLKPGKEVFRPENPNLYDMTPMVSGVGLLSFNEIFDIILKVSLTNKGQFKKLLTLIYRLAYMLDFKEMEGGKLRYAPNRQILNCIEDIEKNCKDCFGSYGLLGFLNFLDILGWNEDDKYHMISNKPDFNNNARFNIGRINTLLSCIAIPCLAFDFVEHVLAKKDNPKNINHNNILDIIQRLINSKGICVPKRSEILEWLTPYLYI</sequence>
<gene>
    <name evidence="1" type="ORF">EVJ47_01250</name>
</gene>
<reference evidence="1 2" key="1">
    <citation type="submission" date="2019-01" db="EMBL/GenBank/DDBJ databases">
        <title>Insights into ecological role of a new deltaproteobacterial order Candidatus Sinidesulfobacterales (Sva0485) by metagenomics and metatranscriptomics.</title>
        <authorList>
            <person name="Tan S."/>
            <person name="Liu J."/>
            <person name="Fang Y."/>
            <person name="Hedlund B.P."/>
            <person name="Lian Z.H."/>
            <person name="Huang L.Y."/>
            <person name="Li J.T."/>
            <person name="Huang L.N."/>
            <person name="Li W.J."/>
            <person name="Jiang H.C."/>
            <person name="Dong H.L."/>
            <person name="Shu W.S."/>
        </authorList>
    </citation>
    <scope>NUCLEOTIDE SEQUENCE [LARGE SCALE GENOMIC DNA]</scope>
    <source>
        <strain evidence="1">AP3</strain>
    </source>
</reference>